<feature type="active site" evidence="9">
    <location>
        <position position="128"/>
    </location>
</feature>
<keyword evidence="2 11" id="KW-0575">Peroxidase</keyword>
<dbReference type="PIRSF" id="PIRSF038928">
    <property type="entry name" value="Catalase_clade1-3"/>
    <property type="match status" value="1"/>
</dbReference>
<feature type="region of interest" description="Disordered" evidence="12">
    <location>
        <begin position="1"/>
        <end position="26"/>
    </location>
</feature>
<evidence type="ECO:0000256" key="6">
    <source>
        <dbReference type="ARBA" id="ARBA00023004"/>
    </source>
</evidence>
<dbReference type="Pfam" id="PF06628">
    <property type="entry name" value="Catalase-rel"/>
    <property type="match status" value="1"/>
</dbReference>
<comment type="catalytic activity">
    <reaction evidence="8 11">
        <text>2 H2O2 = O2 + 2 H2O</text>
        <dbReference type="Rhea" id="RHEA:20309"/>
        <dbReference type="ChEBI" id="CHEBI:15377"/>
        <dbReference type="ChEBI" id="CHEBI:15379"/>
        <dbReference type="ChEBI" id="CHEBI:16240"/>
        <dbReference type="EC" id="1.11.1.6"/>
    </reaction>
</comment>
<name>A0A9W6RSV8_9ACTN</name>
<feature type="active site" evidence="9">
    <location>
        <position position="56"/>
    </location>
</feature>
<dbReference type="GO" id="GO:0042744">
    <property type="term" value="P:hydrogen peroxide catabolic process"/>
    <property type="evidence" value="ECO:0007669"/>
    <property type="project" value="UniProtKB-KW"/>
</dbReference>
<evidence type="ECO:0000256" key="7">
    <source>
        <dbReference type="ARBA" id="ARBA00023324"/>
    </source>
</evidence>
<feature type="compositionally biased region" description="Polar residues" evidence="12">
    <location>
        <begin position="1"/>
        <end position="11"/>
    </location>
</feature>
<dbReference type="GO" id="GO:0042542">
    <property type="term" value="P:response to hydrogen peroxide"/>
    <property type="evidence" value="ECO:0007669"/>
    <property type="project" value="TreeGrafter"/>
</dbReference>
<organism evidence="14 15">
    <name type="scientific">Actinoallomurus iriomotensis</name>
    <dbReference type="NCBI Taxonomy" id="478107"/>
    <lineage>
        <taxon>Bacteria</taxon>
        <taxon>Bacillati</taxon>
        <taxon>Actinomycetota</taxon>
        <taxon>Actinomycetes</taxon>
        <taxon>Streptosporangiales</taxon>
        <taxon>Thermomonosporaceae</taxon>
        <taxon>Actinoallomurus</taxon>
    </lineage>
</organism>
<evidence type="ECO:0000256" key="1">
    <source>
        <dbReference type="ARBA" id="ARBA00005329"/>
    </source>
</evidence>
<dbReference type="PRINTS" id="PR00067">
    <property type="entry name" value="CATALASE"/>
</dbReference>
<dbReference type="GO" id="GO:0020037">
    <property type="term" value="F:heme binding"/>
    <property type="evidence" value="ECO:0007669"/>
    <property type="project" value="InterPro"/>
</dbReference>
<keyword evidence="3 10" id="KW-0349">Heme</keyword>
<evidence type="ECO:0000256" key="9">
    <source>
        <dbReference type="PIRSR" id="PIRSR038928-1"/>
    </source>
</evidence>
<dbReference type="GO" id="GO:0005737">
    <property type="term" value="C:cytoplasm"/>
    <property type="evidence" value="ECO:0007669"/>
    <property type="project" value="TreeGrafter"/>
</dbReference>
<dbReference type="EC" id="1.11.1.6" evidence="11"/>
<evidence type="ECO:0000256" key="10">
    <source>
        <dbReference type="PIRSR" id="PIRSR038928-2"/>
    </source>
</evidence>
<evidence type="ECO:0000256" key="5">
    <source>
        <dbReference type="ARBA" id="ARBA00023002"/>
    </source>
</evidence>
<dbReference type="PROSITE" id="PS51402">
    <property type="entry name" value="CATALASE_3"/>
    <property type="match status" value="1"/>
</dbReference>
<sequence>MTDQRPITTTDAGIPAPSDHDSLSVGPNGPLLLQDHYLIQKMAQFNRERVPERVVHAKGGGAFGFMEITEDVSQFTKAKLFQKGARTDLLLRFSTVAGELGFPDTVRDPRGFALKFYTEDGNYDLVGNNTPVFFIRDPSKFSDFIHSQKRRSDNHLHDHNMQWDFWTLRPESAHQVTLLMSDRGTPYSWRHMNGYGSHTFMWINAAGEKFWVKYHFKTDQGIKNFTDAEAAERTAVDRDLHLRDLSQAISAGDHPSWTVQVQVMPFEDAAGYRFNPFDLTKVWPHGDYPPITIGRFVLNRNPDDYFTQIEQAAFEPANMVPGIAPSPDKMLQGRLFSYPDAHRYRIGPNYLQLPVNRPKVPVHSYNKDGAMRYENYGDPVYAPNTVGGPQADPSLYEGESYSVTGEIVRAAYTLHAEDDDYGQPRALYDDVMSDTDRANLAGNIVGHASRPEVTAEMKTRVVEYWRNVSKSLGDDVAKGLGVNGS</sequence>
<dbReference type="InterPro" id="IPR024711">
    <property type="entry name" value="Catalase_clade1/3"/>
</dbReference>
<dbReference type="InterPro" id="IPR018028">
    <property type="entry name" value="Catalase"/>
</dbReference>
<dbReference type="GO" id="GO:0046872">
    <property type="term" value="F:metal ion binding"/>
    <property type="evidence" value="ECO:0007669"/>
    <property type="project" value="UniProtKB-KW"/>
</dbReference>
<keyword evidence="6 10" id="KW-0408">Iron</keyword>
<gene>
    <name evidence="14" type="ORF">Airi01_093270</name>
</gene>
<dbReference type="InterPro" id="IPR011614">
    <property type="entry name" value="Catalase_core"/>
</dbReference>
<dbReference type="PANTHER" id="PTHR11465:SF9">
    <property type="entry name" value="CATALASE"/>
    <property type="match status" value="1"/>
</dbReference>
<proteinExistence type="inferred from homology"/>
<dbReference type="InterPro" id="IPR024708">
    <property type="entry name" value="Catalase_AS"/>
</dbReference>
<accession>A0A9W6RSV8</accession>
<evidence type="ECO:0000259" key="13">
    <source>
        <dbReference type="SMART" id="SM01060"/>
    </source>
</evidence>
<dbReference type="GO" id="GO:0004096">
    <property type="term" value="F:catalase activity"/>
    <property type="evidence" value="ECO:0007669"/>
    <property type="project" value="UniProtKB-EC"/>
</dbReference>
<reference evidence="14" key="1">
    <citation type="submission" date="2023-03" db="EMBL/GenBank/DDBJ databases">
        <title>Actinoallomurus iriomotensis NBRC 103681.</title>
        <authorList>
            <person name="Ichikawa N."/>
            <person name="Sato H."/>
            <person name="Tonouchi N."/>
        </authorList>
    </citation>
    <scope>NUCLEOTIDE SEQUENCE</scope>
    <source>
        <strain evidence="14">NBRC 103681</strain>
    </source>
</reference>
<comment type="similarity">
    <text evidence="1 11">Belongs to the catalase family.</text>
</comment>
<dbReference type="RefSeq" id="WP_285634919.1">
    <property type="nucleotide sequence ID" value="NZ_BSTJ01000017.1"/>
</dbReference>
<dbReference type="SMART" id="SM01060">
    <property type="entry name" value="Catalase"/>
    <property type="match status" value="1"/>
</dbReference>
<dbReference type="PROSITE" id="PS00438">
    <property type="entry name" value="CATALASE_2"/>
    <property type="match status" value="1"/>
</dbReference>
<dbReference type="InterPro" id="IPR002226">
    <property type="entry name" value="Catalase_haem_BS"/>
</dbReference>
<evidence type="ECO:0000256" key="3">
    <source>
        <dbReference type="ARBA" id="ARBA00022617"/>
    </source>
</evidence>
<dbReference type="Pfam" id="PF00199">
    <property type="entry name" value="Catalase"/>
    <property type="match status" value="1"/>
</dbReference>
<dbReference type="Gene3D" id="2.40.180.10">
    <property type="entry name" value="Catalase core domain"/>
    <property type="match status" value="1"/>
</dbReference>
<dbReference type="InterPro" id="IPR040333">
    <property type="entry name" value="Catalase_3"/>
</dbReference>
<protein>
    <recommendedName>
        <fullName evidence="11">Catalase</fullName>
        <ecNumber evidence="11">1.11.1.6</ecNumber>
    </recommendedName>
</protein>
<keyword evidence="7 11" id="KW-0376">Hydrogen peroxide</keyword>
<dbReference type="EMBL" id="BSTJ01000017">
    <property type="protein sequence ID" value="GLY81060.1"/>
    <property type="molecule type" value="Genomic_DNA"/>
</dbReference>
<comment type="cofactor">
    <cofactor evidence="10">
        <name>heme</name>
        <dbReference type="ChEBI" id="CHEBI:30413"/>
    </cofactor>
</comment>
<dbReference type="CDD" id="cd08156">
    <property type="entry name" value="catalase_clade_3"/>
    <property type="match status" value="1"/>
</dbReference>
<evidence type="ECO:0000313" key="15">
    <source>
        <dbReference type="Proteomes" id="UP001165135"/>
    </source>
</evidence>
<dbReference type="PROSITE" id="PS00437">
    <property type="entry name" value="CATALASE_1"/>
    <property type="match status" value="1"/>
</dbReference>
<dbReference type="InterPro" id="IPR010582">
    <property type="entry name" value="Catalase_immune_responsive"/>
</dbReference>
<evidence type="ECO:0000256" key="4">
    <source>
        <dbReference type="ARBA" id="ARBA00022723"/>
    </source>
</evidence>
<dbReference type="PANTHER" id="PTHR11465">
    <property type="entry name" value="CATALASE"/>
    <property type="match status" value="1"/>
</dbReference>
<evidence type="ECO:0000313" key="14">
    <source>
        <dbReference type="EMBL" id="GLY81060.1"/>
    </source>
</evidence>
<comment type="caution">
    <text evidence="14">The sequence shown here is derived from an EMBL/GenBank/DDBJ whole genome shotgun (WGS) entry which is preliminary data.</text>
</comment>
<evidence type="ECO:0000256" key="2">
    <source>
        <dbReference type="ARBA" id="ARBA00022559"/>
    </source>
</evidence>
<dbReference type="FunFam" id="2.40.180.10:FF:000001">
    <property type="entry name" value="Catalase"/>
    <property type="match status" value="1"/>
</dbReference>
<dbReference type="SUPFAM" id="SSF56634">
    <property type="entry name" value="Heme-dependent catalase-like"/>
    <property type="match status" value="1"/>
</dbReference>
<evidence type="ECO:0000256" key="8">
    <source>
        <dbReference type="ARBA" id="ARBA00049254"/>
    </source>
</evidence>
<dbReference type="Proteomes" id="UP001165135">
    <property type="component" value="Unassembled WGS sequence"/>
</dbReference>
<feature type="domain" description="Catalase core" evidence="13">
    <location>
        <begin position="9"/>
        <end position="390"/>
    </location>
</feature>
<dbReference type="InterPro" id="IPR020835">
    <property type="entry name" value="Catalase_sf"/>
</dbReference>
<evidence type="ECO:0000256" key="11">
    <source>
        <dbReference type="RuleBase" id="RU000498"/>
    </source>
</evidence>
<keyword evidence="5 11" id="KW-0560">Oxidoreductase</keyword>
<feature type="binding site" description="axial binding residue" evidence="10">
    <location>
        <position position="338"/>
    </location>
    <ligand>
        <name>heme</name>
        <dbReference type="ChEBI" id="CHEBI:30413"/>
    </ligand>
    <ligandPart>
        <name>Fe</name>
        <dbReference type="ChEBI" id="CHEBI:18248"/>
    </ligandPart>
</feature>
<keyword evidence="4 10" id="KW-0479">Metal-binding</keyword>
<evidence type="ECO:0000256" key="12">
    <source>
        <dbReference type="SAM" id="MobiDB-lite"/>
    </source>
</evidence>
<dbReference type="AlphaFoldDB" id="A0A9W6RSV8"/>